<evidence type="ECO:0000256" key="3">
    <source>
        <dbReference type="ARBA" id="ARBA00022833"/>
    </source>
</evidence>
<feature type="domain" description="MYND-type" evidence="4">
    <location>
        <begin position="85"/>
        <end position="113"/>
    </location>
</feature>
<dbReference type="AlphaFoldDB" id="A0A9X0CY82"/>
<proteinExistence type="predicted"/>
<protein>
    <recommendedName>
        <fullName evidence="4">MYND-type domain-containing protein</fullName>
    </recommendedName>
</protein>
<evidence type="ECO:0000313" key="5">
    <source>
        <dbReference type="EMBL" id="KAJ7378763.1"/>
    </source>
</evidence>
<accession>A0A9X0CY82</accession>
<keyword evidence="1" id="KW-0479">Metal-binding</keyword>
<keyword evidence="3" id="KW-0862">Zinc</keyword>
<dbReference type="Proteomes" id="UP001163046">
    <property type="component" value="Unassembled WGS sequence"/>
</dbReference>
<sequence length="216" mass="23629">MGASGLIENCAIHDCGGGGVLVALQGSQSSIRKCDVYRSHIGLEAREETKSLTIKKALVIPERLLNDFTAAARIAVASSDDVGCLMKCPLCHIASYCCQECQRNHRPKHETLCLALKSRYSQTVDTVSSKGIGKGPKLKRDSSEKFIVKIQTQDLNSHPLQMLAVNNQSHTIVCRIQSPQIFNVIMECGVLEAFLDEKFTGKKCFSGPCFPSQERG</sequence>
<dbReference type="Pfam" id="PF01753">
    <property type="entry name" value="zf-MYND"/>
    <property type="match status" value="1"/>
</dbReference>
<reference evidence="5" key="1">
    <citation type="submission" date="2023-01" db="EMBL/GenBank/DDBJ databases">
        <title>Genome assembly of the deep-sea coral Lophelia pertusa.</title>
        <authorList>
            <person name="Herrera S."/>
            <person name="Cordes E."/>
        </authorList>
    </citation>
    <scope>NUCLEOTIDE SEQUENCE</scope>
    <source>
        <strain evidence="5">USNM1676648</strain>
        <tissue evidence="5">Polyp</tissue>
    </source>
</reference>
<organism evidence="5 6">
    <name type="scientific">Desmophyllum pertusum</name>
    <dbReference type="NCBI Taxonomy" id="174260"/>
    <lineage>
        <taxon>Eukaryota</taxon>
        <taxon>Metazoa</taxon>
        <taxon>Cnidaria</taxon>
        <taxon>Anthozoa</taxon>
        <taxon>Hexacorallia</taxon>
        <taxon>Scleractinia</taxon>
        <taxon>Caryophylliina</taxon>
        <taxon>Caryophylliidae</taxon>
        <taxon>Desmophyllum</taxon>
    </lineage>
</organism>
<name>A0A9X0CY82_9CNID</name>
<keyword evidence="2" id="KW-0863">Zinc-finger</keyword>
<evidence type="ECO:0000256" key="2">
    <source>
        <dbReference type="ARBA" id="ARBA00022771"/>
    </source>
</evidence>
<gene>
    <name evidence="5" type="ORF">OS493_021349</name>
</gene>
<dbReference type="Gene3D" id="6.10.140.2220">
    <property type="match status" value="1"/>
</dbReference>
<dbReference type="InterPro" id="IPR002893">
    <property type="entry name" value="Znf_MYND"/>
</dbReference>
<dbReference type="GO" id="GO:0008270">
    <property type="term" value="F:zinc ion binding"/>
    <property type="evidence" value="ECO:0007669"/>
    <property type="project" value="UniProtKB-KW"/>
</dbReference>
<keyword evidence="6" id="KW-1185">Reference proteome</keyword>
<dbReference type="EMBL" id="MU826363">
    <property type="protein sequence ID" value="KAJ7378763.1"/>
    <property type="molecule type" value="Genomic_DNA"/>
</dbReference>
<evidence type="ECO:0000259" key="4">
    <source>
        <dbReference type="Pfam" id="PF01753"/>
    </source>
</evidence>
<comment type="caution">
    <text evidence="5">The sequence shown here is derived from an EMBL/GenBank/DDBJ whole genome shotgun (WGS) entry which is preliminary data.</text>
</comment>
<evidence type="ECO:0000313" key="6">
    <source>
        <dbReference type="Proteomes" id="UP001163046"/>
    </source>
</evidence>
<dbReference type="OrthoDB" id="6136578at2759"/>
<dbReference type="SUPFAM" id="SSF144232">
    <property type="entry name" value="HIT/MYND zinc finger-like"/>
    <property type="match status" value="1"/>
</dbReference>
<evidence type="ECO:0000256" key="1">
    <source>
        <dbReference type="ARBA" id="ARBA00022723"/>
    </source>
</evidence>